<name>A0A1F6GRV8_9PROT</name>
<feature type="domain" description="Chorismate-utilising enzyme C-terminal" evidence="1">
    <location>
        <begin position="145"/>
        <end position="389"/>
    </location>
</feature>
<dbReference type="InterPro" id="IPR015890">
    <property type="entry name" value="Chorismate_C"/>
</dbReference>
<dbReference type="PANTHER" id="PTHR11236:SF50">
    <property type="entry name" value="AMINODEOXYCHORISMATE SYNTHASE COMPONENT 1"/>
    <property type="match status" value="1"/>
</dbReference>
<dbReference type="PRINTS" id="PR00095">
    <property type="entry name" value="ANTSNTHASEI"/>
</dbReference>
<dbReference type="EMBL" id="MFNF01000042">
    <property type="protein sequence ID" value="OGH00809.1"/>
    <property type="molecule type" value="Genomic_DNA"/>
</dbReference>
<dbReference type="InterPro" id="IPR019999">
    <property type="entry name" value="Anth_synth_I-like"/>
</dbReference>
<dbReference type="SUPFAM" id="SSF56322">
    <property type="entry name" value="ADC synthase"/>
    <property type="match status" value="1"/>
</dbReference>
<comment type="caution">
    <text evidence="2">The sequence shown here is derived from an EMBL/GenBank/DDBJ whole genome shotgun (WGS) entry which is preliminary data.</text>
</comment>
<evidence type="ECO:0000313" key="3">
    <source>
        <dbReference type="Proteomes" id="UP000177583"/>
    </source>
</evidence>
<organism evidence="2 3">
    <name type="scientific">Candidatus Lambdaproteobacteria bacterium RIFOXYD2_FULL_56_26</name>
    <dbReference type="NCBI Taxonomy" id="1817773"/>
    <lineage>
        <taxon>Bacteria</taxon>
        <taxon>Pseudomonadati</taxon>
        <taxon>Pseudomonadota</taxon>
        <taxon>Candidatus Lambdaproteobacteria</taxon>
    </lineage>
</organism>
<dbReference type="GO" id="GO:0000162">
    <property type="term" value="P:L-tryptophan biosynthetic process"/>
    <property type="evidence" value="ECO:0007669"/>
    <property type="project" value="TreeGrafter"/>
</dbReference>
<sequence>MELNNLDFKQAYRRLLSQPGPLFATAGQGFGKLLGCFPVQQLCLHQPGELLNLEWYYPNHLILVALGFEFATSNLPGELPLAEAVVLGAWVRFTGQGAVIEGPDPEARAKLLVALEAPEQDPNPLPLGLREIELDLAHQETGLAQIFGWIKEGQVYQLNYTQTLKAQTQTKARDCFLRSLEAEVPAYAALFEGSGYQLLSLSPELFLQTQGDRALTRPIKGTRPRGQTEAQDRFQAQALLESPKEGAELAMITDLLRNDLGKISRIGSVQVTEPRALSFHPEVIHTHARIESQLKPPYFGLNALLQLLPGGSVSGCPKARAVELIGKVEKEPRGFYTGTLGYRLPGGDLCFTLLIRTLVFSGSQVGLGVGGGITLDSDPAMELAEARKKADSVLKRFEAP</sequence>
<dbReference type="PANTHER" id="PTHR11236">
    <property type="entry name" value="AMINOBENZOATE/ANTHRANILATE SYNTHASE"/>
    <property type="match status" value="1"/>
</dbReference>
<evidence type="ECO:0000313" key="2">
    <source>
        <dbReference type="EMBL" id="OGH00809.1"/>
    </source>
</evidence>
<dbReference type="AlphaFoldDB" id="A0A1F6GRV8"/>
<evidence type="ECO:0000259" key="1">
    <source>
        <dbReference type="Pfam" id="PF00425"/>
    </source>
</evidence>
<dbReference type="GO" id="GO:0046820">
    <property type="term" value="F:4-amino-4-deoxychorismate synthase activity"/>
    <property type="evidence" value="ECO:0007669"/>
    <property type="project" value="TreeGrafter"/>
</dbReference>
<dbReference type="Gene3D" id="3.60.120.10">
    <property type="entry name" value="Anthranilate synthase"/>
    <property type="match status" value="1"/>
</dbReference>
<gene>
    <name evidence="2" type="ORF">A2557_03805</name>
</gene>
<proteinExistence type="predicted"/>
<accession>A0A1F6GRV8</accession>
<dbReference type="Pfam" id="PF00425">
    <property type="entry name" value="Chorismate_bind"/>
    <property type="match status" value="1"/>
</dbReference>
<reference evidence="2 3" key="1">
    <citation type="journal article" date="2016" name="Nat. Commun.">
        <title>Thousands of microbial genomes shed light on interconnected biogeochemical processes in an aquifer system.</title>
        <authorList>
            <person name="Anantharaman K."/>
            <person name="Brown C.T."/>
            <person name="Hug L.A."/>
            <person name="Sharon I."/>
            <person name="Castelle C.J."/>
            <person name="Probst A.J."/>
            <person name="Thomas B.C."/>
            <person name="Singh A."/>
            <person name="Wilkins M.J."/>
            <person name="Karaoz U."/>
            <person name="Brodie E.L."/>
            <person name="Williams K.H."/>
            <person name="Hubbard S.S."/>
            <person name="Banfield J.F."/>
        </authorList>
    </citation>
    <scope>NUCLEOTIDE SEQUENCE [LARGE SCALE GENOMIC DNA]</scope>
</reference>
<dbReference type="Proteomes" id="UP000177583">
    <property type="component" value="Unassembled WGS sequence"/>
</dbReference>
<dbReference type="InterPro" id="IPR005801">
    <property type="entry name" value="ADC_synthase"/>
</dbReference>
<protein>
    <recommendedName>
        <fullName evidence="1">Chorismate-utilising enzyme C-terminal domain-containing protein</fullName>
    </recommendedName>
</protein>